<dbReference type="PANTHER" id="PTHR30093:SF2">
    <property type="entry name" value="TYPE II SECRETION SYSTEM PROTEIN H"/>
    <property type="match status" value="1"/>
</dbReference>
<dbReference type="Proteomes" id="UP001139103">
    <property type="component" value="Unassembled WGS sequence"/>
</dbReference>
<keyword evidence="1" id="KW-0812">Transmembrane</keyword>
<name>A0A9X1MKA0_9BACT</name>
<dbReference type="InterPro" id="IPR011453">
    <property type="entry name" value="DUF1559"/>
</dbReference>
<dbReference type="Pfam" id="PF07596">
    <property type="entry name" value="SBP_bac_10"/>
    <property type="match status" value="1"/>
</dbReference>
<feature type="transmembrane region" description="Helical" evidence="1">
    <location>
        <begin position="14"/>
        <end position="39"/>
    </location>
</feature>
<keyword evidence="1" id="KW-0472">Membrane</keyword>
<organism evidence="3 4">
    <name type="scientific">Blastopirellula sediminis</name>
    <dbReference type="NCBI Taxonomy" id="2894196"/>
    <lineage>
        <taxon>Bacteria</taxon>
        <taxon>Pseudomonadati</taxon>
        <taxon>Planctomycetota</taxon>
        <taxon>Planctomycetia</taxon>
        <taxon>Pirellulales</taxon>
        <taxon>Pirellulaceae</taxon>
        <taxon>Blastopirellula</taxon>
    </lineage>
</organism>
<protein>
    <submittedName>
        <fullName evidence="3">DUF1559 domain-containing protein</fullName>
    </submittedName>
</protein>
<reference evidence="3" key="1">
    <citation type="submission" date="2021-11" db="EMBL/GenBank/DDBJ databases">
        <title>Genome sequence.</title>
        <authorList>
            <person name="Sun Q."/>
        </authorList>
    </citation>
    <scope>NUCLEOTIDE SEQUENCE</scope>
    <source>
        <strain evidence="3">JC732</strain>
    </source>
</reference>
<evidence type="ECO:0000313" key="4">
    <source>
        <dbReference type="Proteomes" id="UP001139103"/>
    </source>
</evidence>
<dbReference type="PANTHER" id="PTHR30093">
    <property type="entry name" value="GENERAL SECRETION PATHWAY PROTEIN G"/>
    <property type="match status" value="1"/>
</dbReference>
<dbReference type="SUPFAM" id="SSF54523">
    <property type="entry name" value="Pili subunits"/>
    <property type="match status" value="1"/>
</dbReference>
<dbReference type="Pfam" id="PF07963">
    <property type="entry name" value="N_methyl"/>
    <property type="match status" value="1"/>
</dbReference>
<keyword evidence="4" id="KW-1185">Reference proteome</keyword>
<dbReference type="NCBIfam" id="TIGR04294">
    <property type="entry name" value="pre_pil_HX9DG"/>
    <property type="match status" value="1"/>
</dbReference>
<evidence type="ECO:0000259" key="2">
    <source>
        <dbReference type="Pfam" id="PF07596"/>
    </source>
</evidence>
<dbReference type="EMBL" id="JAJKFT010000002">
    <property type="protein sequence ID" value="MCC9627019.1"/>
    <property type="molecule type" value="Genomic_DNA"/>
</dbReference>
<accession>A0A9X1MKA0</accession>
<evidence type="ECO:0000313" key="3">
    <source>
        <dbReference type="EMBL" id="MCC9627019.1"/>
    </source>
</evidence>
<comment type="caution">
    <text evidence="3">The sequence shown here is derived from an EMBL/GenBank/DDBJ whole genome shotgun (WGS) entry which is preliminary data.</text>
</comment>
<dbReference type="InterPro" id="IPR012902">
    <property type="entry name" value="N_methyl_site"/>
</dbReference>
<gene>
    <name evidence="3" type="ORF">LOC68_01240</name>
</gene>
<dbReference type="NCBIfam" id="TIGR02532">
    <property type="entry name" value="IV_pilin_GFxxxE"/>
    <property type="match status" value="1"/>
</dbReference>
<dbReference type="Gene3D" id="3.30.700.10">
    <property type="entry name" value="Glycoprotein, Type 4 Pilin"/>
    <property type="match status" value="1"/>
</dbReference>
<feature type="domain" description="DUF1559" evidence="2">
    <location>
        <begin position="40"/>
        <end position="306"/>
    </location>
</feature>
<keyword evidence="1" id="KW-1133">Transmembrane helix</keyword>
<proteinExistence type="predicted"/>
<sequence length="326" mass="34991">MAIQVLATPRRKRFGFTLVELLVVIAIIGVLIALLLPAVQQAREAARRMSCTNNMKQMGLALHNYHDTHQVFPPGLLHPDSSATTGATSSWFPFSKWANGYGWGTFILPFMEQNGLHDALESIPVWSAPNAQVSISAYECPSDPSPSLNPYYYDGFYLPRGGLPDDQRMAKSNYVANHGTGLARPTGGSYGNGASALHTSFRFRDFTDGTSNTIYLSERDGVRKSSLTSSSPSGGAIWIGAPKIATGGSFQHNHCSFASSATTATTRPINLPTGKSLVQDVASSQHVGGVNVTLVDGSVHFLSENTSWETVAALARRADGEVVGEW</sequence>
<dbReference type="InterPro" id="IPR027558">
    <property type="entry name" value="Pre_pil_HX9DG_C"/>
</dbReference>
<dbReference type="InterPro" id="IPR045584">
    <property type="entry name" value="Pilin-like"/>
</dbReference>
<dbReference type="RefSeq" id="WP_230214678.1">
    <property type="nucleotide sequence ID" value="NZ_JAJKFT010000002.1"/>
</dbReference>
<dbReference type="AlphaFoldDB" id="A0A9X1MKA0"/>
<evidence type="ECO:0000256" key="1">
    <source>
        <dbReference type="SAM" id="Phobius"/>
    </source>
</evidence>